<comment type="caution">
    <text evidence="7">The sequence shown here is derived from an EMBL/GenBank/DDBJ whole genome shotgun (WGS) entry which is preliminary data.</text>
</comment>
<keyword evidence="2 4" id="KW-0560">Oxidoreductase</keyword>
<accession>A0A327WPL0</accession>
<dbReference type="Proteomes" id="UP000248790">
    <property type="component" value="Unassembled WGS sequence"/>
</dbReference>
<dbReference type="SUPFAM" id="SSF52283">
    <property type="entry name" value="Formate/glycerate dehydrogenase catalytic domain-like"/>
    <property type="match status" value="1"/>
</dbReference>
<dbReference type="Pfam" id="PF00389">
    <property type="entry name" value="2-Hacid_dh"/>
    <property type="match status" value="1"/>
</dbReference>
<evidence type="ECO:0000256" key="3">
    <source>
        <dbReference type="ARBA" id="ARBA00023027"/>
    </source>
</evidence>
<dbReference type="RefSeq" id="WP_111630690.1">
    <property type="nucleotide sequence ID" value="NZ_QLMC01000006.1"/>
</dbReference>
<evidence type="ECO:0000313" key="8">
    <source>
        <dbReference type="Proteomes" id="UP000248790"/>
    </source>
</evidence>
<keyword evidence="3" id="KW-0520">NAD</keyword>
<dbReference type="SUPFAM" id="SSF51735">
    <property type="entry name" value="NAD(P)-binding Rossmann-fold domains"/>
    <property type="match status" value="1"/>
</dbReference>
<evidence type="ECO:0000259" key="5">
    <source>
        <dbReference type="Pfam" id="PF00389"/>
    </source>
</evidence>
<dbReference type="InterPro" id="IPR036291">
    <property type="entry name" value="NAD(P)-bd_dom_sf"/>
</dbReference>
<evidence type="ECO:0000256" key="1">
    <source>
        <dbReference type="ARBA" id="ARBA00005854"/>
    </source>
</evidence>
<reference evidence="7 8" key="1">
    <citation type="submission" date="2018-06" db="EMBL/GenBank/DDBJ databases">
        <title>Genomic Encyclopedia of Archaeal and Bacterial Type Strains, Phase II (KMG-II): from individual species to whole genera.</title>
        <authorList>
            <person name="Goeker M."/>
        </authorList>
    </citation>
    <scope>NUCLEOTIDE SEQUENCE [LARGE SCALE GENOMIC DNA]</scope>
    <source>
        <strain evidence="7 8">DSM 21851</strain>
    </source>
</reference>
<evidence type="ECO:0000313" key="7">
    <source>
        <dbReference type="EMBL" id="RAJ93158.1"/>
    </source>
</evidence>
<feature type="domain" description="D-isomer specific 2-hydroxyacid dehydrogenase catalytic" evidence="5">
    <location>
        <begin position="20"/>
        <end position="319"/>
    </location>
</feature>
<dbReference type="Pfam" id="PF02826">
    <property type="entry name" value="2-Hacid_dh_C"/>
    <property type="match status" value="1"/>
</dbReference>
<dbReference type="EMBL" id="QLMC01000006">
    <property type="protein sequence ID" value="RAJ93158.1"/>
    <property type="molecule type" value="Genomic_DNA"/>
</dbReference>
<gene>
    <name evidence="7" type="ORF">LX87_04670</name>
</gene>
<comment type="similarity">
    <text evidence="1 4">Belongs to the D-isomer specific 2-hydroxyacid dehydrogenase family.</text>
</comment>
<dbReference type="Gene3D" id="3.40.50.720">
    <property type="entry name" value="NAD(P)-binding Rossmann-like Domain"/>
    <property type="match status" value="2"/>
</dbReference>
<evidence type="ECO:0000256" key="4">
    <source>
        <dbReference type="RuleBase" id="RU003719"/>
    </source>
</evidence>
<feature type="domain" description="D-isomer specific 2-hydroxyacid dehydrogenase NAD-binding" evidence="6">
    <location>
        <begin position="112"/>
        <end position="288"/>
    </location>
</feature>
<dbReference type="GO" id="GO:0051287">
    <property type="term" value="F:NAD binding"/>
    <property type="evidence" value="ECO:0007669"/>
    <property type="project" value="InterPro"/>
</dbReference>
<name>A0A327WPL0_LARAB</name>
<dbReference type="OrthoDB" id="9805416at2"/>
<keyword evidence="8" id="KW-1185">Reference proteome</keyword>
<dbReference type="PROSITE" id="PS00671">
    <property type="entry name" value="D_2_HYDROXYACID_DH_3"/>
    <property type="match status" value="1"/>
</dbReference>
<dbReference type="PANTHER" id="PTHR43761">
    <property type="entry name" value="D-ISOMER SPECIFIC 2-HYDROXYACID DEHYDROGENASE FAMILY PROTEIN (AFU_ORTHOLOGUE AFUA_1G13630)"/>
    <property type="match status" value="1"/>
</dbReference>
<evidence type="ECO:0000256" key="2">
    <source>
        <dbReference type="ARBA" id="ARBA00023002"/>
    </source>
</evidence>
<organism evidence="7 8">
    <name type="scientific">Larkinella arboricola</name>
    <dbReference type="NCBI Taxonomy" id="643671"/>
    <lineage>
        <taxon>Bacteria</taxon>
        <taxon>Pseudomonadati</taxon>
        <taxon>Bacteroidota</taxon>
        <taxon>Cytophagia</taxon>
        <taxon>Cytophagales</taxon>
        <taxon>Spirosomataceae</taxon>
        <taxon>Larkinella</taxon>
    </lineage>
</organism>
<dbReference type="InterPro" id="IPR043322">
    <property type="entry name" value="CtBP"/>
</dbReference>
<dbReference type="InterPro" id="IPR006140">
    <property type="entry name" value="D-isomer_DH_NAD-bd"/>
</dbReference>
<dbReference type="InterPro" id="IPR050418">
    <property type="entry name" value="D-iso_2-hydroxyacid_DH_PdxB"/>
</dbReference>
<sequence>MTTSTKKIVITDHGFSNIDPERAVLAQSGYELIDAQCKNEADLLAATKDAFALIVQWAPITESIIRNLDHCRLIVRYGIGVDNLDLAAARERQIPVCNVPDYCIDEVSDHAMALAMALHRQLLSTDRRVREGVWKIIPPGTVPACSDAMFTTLGFGRIARVVHQKAAAFRFKLAAFDPFVSEEAMRALGVQKITLEEALANSDILSLHLPLNDQTHHLINRESLANMKANAVLINTSRGGLINTIDLAQALTENKIGGTGIDVFEQEPLPDAHPIRQAPNTILTSHTAWYSQRSIPILQQFAAEEVLRMINGEPLKNRVA</sequence>
<dbReference type="InterPro" id="IPR006139">
    <property type="entry name" value="D-isomer_2_OHA_DH_cat_dom"/>
</dbReference>
<dbReference type="GO" id="GO:0003714">
    <property type="term" value="F:transcription corepressor activity"/>
    <property type="evidence" value="ECO:0007669"/>
    <property type="project" value="InterPro"/>
</dbReference>
<dbReference type="InterPro" id="IPR029753">
    <property type="entry name" value="D-isomer_DH_CS"/>
</dbReference>
<dbReference type="GO" id="GO:0016616">
    <property type="term" value="F:oxidoreductase activity, acting on the CH-OH group of donors, NAD or NADP as acceptor"/>
    <property type="evidence" value="ECO:0007669"/>
    <property type="project" value="InterPro"/>
</dbReference>
<protein>
    <submittedName>
        <fullName evidence="7">D-3-phosphoglycerate dehydrogenase</fullName>
    </submittedName>
</protein>
<evidence type="ECO:0000259" key="6">
    <source>
        <dbReference type="Pfam" id="PF02826"/>
    </source>
</evidence>
<dbReference type="CDD" id="cd05299">
    <property type="entry name" value="CtBP_dh"/>
    <property type="match status" value="1"/>
</dbReference>
<dbReference type="PANTHER" id="PTHR43761:SF1">
    <property type="entry name" value="D-ISOMER SPECIFIC 2-HYDROXYACID DEHYDROGENASE CATALYTIC DOMAIN-CONTAINING PROTEIN-RELATED"/>
    <property type="match status" value="1"/>
</dbReference>
<dbReference type="PROSITE" id="PS00670">
    <property type="entry name" value="D_2_HYDROXYACID_DH_2"/>
    <property type="match status" value="1"/>
</dbReference>
<dbReference type="AlphaFoldDB" id="A0A327WPL0"/>
<proteinExistence type="inferred from homology"/>